<evidence type="ECO:0000256" key="1">
    <source>
        <dbReference type="ARBA" id="ARBA00022443"/>
    </source>
</evidence>
<dbReference type="SMART" id="SM00326">
    <property type="entry name" value="SH3"/>
    <property type="match status" value="1"/>
</dbReference>
<dbReference type="PROSITE" id="PS50002">
    <property type="entry name" value="SH3"/>
    <property type="match status" value="1"/>
</dbReference>
<dbReference type="Proteomes" id="UP000887013">
    <property type="component" value="Unassembled WGS sequence"/>
</dbReference>
<dbReference type="SUPFAM" id="SSF50044">
    <property type="entry name" value="SH3-domain"/>
    <property type="match status" value="1"/>
</dbReference>
<name>A0A8X6PT53_NEPPI</name>
<dbReference type="OrthoDB" id="6414385at2759"/>
<feature type="domain" description="SH3" evidence="4">
    <location>
        <begin position="15"/>
        <end position="75"/>
    </location>
</feature>
<dbReference type="EMBL" id="BMAW01024474">
    <property type="protein sequence ID" value="GFT87978.1"/>
    <property type="molecule type" value="Genomic_DNA"/>
</dbReference>
<evidence type="ECO:0000256" key="2">
    <source>
        <dbReference type="PROSITE-ProRule" id="PRU00192"/>
    </source>
</evidence>
<protein>
    <submittedName>
        <fullName evidence="5">Nephrocystin-1</fullName>
    </submittedName>
</protein>
<dbReference type="Pfam" id="PF00018">
    <property type="entry name" value="SH3_1"/>
    <property type="match status" value="1"/>
</dbReference>
<sequence length="128" mass="14612">MSEVGRLDKDEEKQNYTFECEALHNFIAEEETDLSFKQNELLVITGLRSDGWWEARNEDGLTCLTPDHVKSIIEGTFHSEKEKKNSSSIEFQSPSRKRILSPEPSGSSHIADENELLKTFMLGKLYSS</sequence>
<accession>A0A8X6PT53</accession>
<evidence type="ECO:0000313" key="5">
    <source>
        <dbReference type="EMBL" id="GFT87978.1"/>
    </source>
</evidence>
<proteinExistence type="predicted"/>
<feature type="region of interest" description="Disordered" evidence="3">
    <location>
        <begin position="76"/>
        <end position="112"/>
    </location>
</feature>
<dbReference type="AlphaFoldDB" id="A0A8X6PT53"/>
<reference evidence="5" key="1">
    <citation type="submission" date="2020-08" db="EMBL/GenBank/DDBJ databases">
        <title>Multicomponent nature underlies the extraordinary mechanical properties of spider dragline silk.</title>
        <authorList>
            <person name="Kono N."/>
            <person name="Nakamura H."/>
            <person name="Mori M."/>
            <person name="Yoshida Y."/>
            <person name="Ohtoshi R."/>
            <person name="Malay A.D."/>
            <person name="Moran D.A.P."/>
            <person name="Tomita M."/>
            <person name="Numata K."/>
            <person name="Arakawa K."/>
        </authorList>
    </citation>
    <scope>NUCLEOTIDE SEQUENCE</scope>
</reference>
<organism evidence="5 6">
    <name type="scientific">Nephila pilipes</name>
    <name type="common">Giant wood spider</name>
    <name type="synonym">Nephila maculata</name>
    <dbReference type="NCBI Taxonomy" id="299642"/>
    <lineage>
        <taxon>Eukaryota</taxon>
        <taxon>Metazoa</taxon>
        <taxon>Ecdysozoa</taxon>
        <taxon>Arthropoda</taxon>
        <taxon>Chelicerata</taxon>
        <taxon>Arachnida</taxon>
        <taxon>Araneae</taxon>
        <taxon>Araneomorphae</taxon>
        <taxon>Entelegynae</taxon>
        <taxon>Araneoidea</taxon>
        <taxon>Nephilidae</taxon>
        <taxon>Nephila</taxon>
    </lineage>
</organism>
<evidence type="ECO:0000259" key="4">
    <source>
        <dbReference type="PROSITE" id="PS50002"/>
    </source>
</evidence>
<gene>
    <name evidence="5" type="primary">NPHP1</name>
    <name evidence="5" type="ORF">NPIL_194581</name>
</gene>
<dbReference type="InterPro" id="IPR001452">
    <property type="entry name" value="SH3_domain"/>
</dbReference>
<keyword evidence="1 2" id="KW-0728">SH3 domain</keyword>
<keyword evidence="6" id="KW-1185">Reference proteome</keyword>
<dbReference type="InterPro" id="IPR036028">
    <property type="entry name" value="SH3-like_dom_sf"/>
</dbReference>
<feature type="compositionally biased region" description="Basic and acidic residues" evidence="3">
    <location>
        <begin position="76"/>
        <end position="85"/>
    </location>
</feature>
<evidence type="ECO:0000256" key="3">
    <source>
        <dbReference type="SAM" id="MobiDB-lite"/>
    </source>
</evidence>
<evidence type="ECO:0000313" key="6">
    <source>
        <dbReference type="Proteomes" id="UP000887013"/>
    </source>
</evidence>
<dbReference type="Gene3D" id="2.30.30.40">
    <property type="entry name" value="SH3 Domains"/>
    <property type="match status" value="1"/>
</dbReference>
<comment type="caution">
    <text evidence="5">The sequence shown here is derived from an EMBL/GenBank/DDBJ whole genome shotgun (WGS) entry which is preliminary data.</text>
</comment>